<dbReference type="InterPro" id="IPR036661">
    <property type="entry name" value="Luciferase-like_sf"/>
</dbReference>
<evidence type="ECO:0000313" key="3">
    <source>
        <dbReference type="EMBL" id="GHI53114.1"/>
    </source>
</evidence>
<comment type="caution">
    <text evidence="3">The sequence shown here is derived from an EMBL/GenBank/DDBJ whole genome shotgun (WGS) entry which is preliminary data.</text>
</comment>
<evidence type="ECO:0000259" key="2">
    <source>
        <dbReference type="Pfam" id="PF00296"/>
    </source>
</evidence>
<sequence>MQAGHHGDGFCAGNILWPKEHFQDLIALSRHHYAQSGHGRPEQAVVGLGGQAFMRKNSQDAVRAFRPYFDNAPVYGHGPSLVDFMEITPLSVGSPQQVIEKTLRFREYFGVYQRQMFDMNHAGLPLKTVLDQLDMLGEVVQVLRKECANQRSAGVAEPPLHRPSRPADGSPRPATRRTGRPRGPAAGTSGAAVGSGRRRSGAHECRPKSRLRCLPGCRNLSPWHRPHRCAVRCGARCICAINPETQHLLERRFPGSG</sequence>
<dbReference type="Pfam" id="PF00296">
    <property type="entry name" value="Bac_luciferase"/>
    <property type="match status" value="1"/>
</dbReference>
<evidence type="ECO:0000313" key="4">
    <source>
        <dbReference type="Proteomes" id="UP000646738"/>
    </source>
</evidence>
<feature type="region of interest" description="Disordered" evidence="1">
    <location>
        <begin position="151"/>
        <end position="205"/>
    </location>
</feature>
<feature type="domain" description="Luciferase-like" evidence="2">
    <location>
        <begin position="3"/>
        <end position="107"/>
    </location>
</feature>
<dbReference type="InterPro" id="IPR011251">
    <property type="entry name" value="Luciferase-like_dom"/>
</dbReference>
<dbReference type="Gene3D" id="3.20.20.30">
    <property type="entry name" value="Luciferase-like domain"/>
    <property type="match status" value="1"/>
</dbReference>
<dbReference type="Proteomes" id="UP000646738">
    <property type="component" value="Unassembled WGS sequence"/>
</dbReference>
<dbReference type="SUPFAM" id="SSF51679">
    <property type="entry name" value="Bacterial luciferase-like"/>
    <property type="match status" value="1"/>
</dbReference>
<gene>
    <name evidence="3" type="ORF">Srubr_29600</name>
</gene>
<evidence type="ECO:0000256" key="1">
    <source>
        <dbReference type="SAM" id="MobiDB-lite"/>
    </source>
</evidence>
<keyword evidence="4" id="KW-1185">Reference proteome</keyword>
<feature type="compositionally biased region" description="Low complexity" evidence="1">
    <location>
        <begin position="181"/>
        <end position="195"/>
    </location>
</feature>
<proteinExistence type="predicted"/>
<reference evidence="4" key="1">
    <citation type="submission" date="2023-07" db="EMBL/GenBank/DDBJ databases">
        <title>Whole genome shotgun sequence of Streptomyces achromogenes subsp. rubradiris NBRC 14000.</title>
        <authorList>
            <person name="Komaki H."/>
            <person name="Tamura T."/>
        </authorList>
    </citation>
    <scope>NUCLEOTIDE SEQUENCE [LARGE SCALE GENOMIC DNA]</scope>
    <source>
        <strain evidence="4">NBRC 14000</strain>
    </source>
</reference>
<name>A0ABQ3RB78_STRRR</name>
<dbReference type="EMBL" id="BNEA01000015">
    <property type="protein sequence ID" value="GHI53114.1"/>
    <property type="molecule type" value="Genomic_DNA"/>
</dbReference>
<organism evidence="3 4">
    <name type="scientific">Streptomyces rubradiris</name>
    <name type="common">Streptomyces achromogenes subsp. rubradiris</name>
    <dbReference type="NCBI Taxonomy" id="285531"/>
    <lineage>
        <taxon>Bacteria</taxon>
        <taxon>Bacillati</taxon>
        <taxon>Actinomycetota</taxon>
        <taxon>Actinomycetes</taxon>
        <taxon>Kitasatosporales</taxon>
        <taxon>Streptomycetaceae</taxon>
        <taxon>Streptomyces</taxon>
    </lineage>
</organism>
<accession>A0ABQ3RB78</accession>
<protein>
    <recommendedName>
        <fullName evidence="2">Luciferase-like domain-containing protein</fullName>
    </recommendedName>
</protein>